<name>A0AAD6XZ84_9AGAR</name>
<dbReference type="EMBL" id="JARJCN010000008">
    <property type="protein sequence ID" value="KAJ7098633.1"/>
    <property type="molecule type" value="Genomic_DNA"/>
</dbReference>
<feature type="transmembrane region" description="Helical" evidence="2">
    <location>
        <begin position="234"/>
        <end position="261"/>
    </location>
</feature>
<organism evidence="3 4">
    <name type="scientific">Mycena belliarum</name>
    <dbReference type="NCBI Taxonomy" id="1033014"/>
    <lineage>
        <taxon>Eukaryota</taxon>
        <taxon>Fungi</taxon>
        <taxon>Dikarya</taxon>
        <taxon>Basidiomycota</taxon>
        <taxon>Agaricomycotina</taxon>
        <taxon>Agaricomycetes</taxon>
        <taxon>Agaricomycetidae</taxon>
        <taxon>Agaricales</taxon>
        <taxon>Marasmiineae</taxon>
        <taxon>Mycenaceae</taxon>
        <taxon>Mycena</taxon>
    </lineage>
</organism>
<keyword evidence="2" id="KW-0472">Membrane</keyword>
<feature type="region of interest" description="Disordered" evidence="1">
    <location>
        <begin position="361"/>
        <end position="385"/>
    </location>
</feature>
<comment type="caution">
    <text evidence="3">The sequence shown here is derived from an EMBL/GenBank/DDBJ whole genome shotgun (WGS) entry which is preliminary data.</text>
</comment>
<feature type="transmembrane region" description="Helical" evidence="2">
    <location>
        <begin position="117"/>
        <end position="136"/>
    </location>
</feature>
<feature type="transmembrane region" description="Helical" evidence="2">
    <location>
        <begin position="7"/>
        <end position="25"/>
    </location>
</feature>
<sequence>MAGRLRKLVPSKSTISVFLFVFVYFKLRDSYPSSGQVFHKLVDAALAFILYFLVGLAALIAVIVFLISPLLSALLGDEEETTPVHELPNDEEALIPDSGPPSGPEEPRRGILGDTLFGLKAVSVLACMAFSVATALRPRGSSLLRGTLGVLSTVCGHTGIVAAAILCPPLLVVLPLLITWAIVKRLAVEPHKNVWTHAITMGTRITTGTFLYLLSIEAVTFWQPPPLEVFVPHLAWQTALLSILCRWFGLVVYAWIVLWILTDKAASYFLKRALVKLSLKGIPPTGRSSYRVLVGLLQYIFLPIAMICNDFIRDTSDGLYITAIVVVWTTAGVFALLLFDLLVYYIYFSWTGRYRQPQDDLDSAAQSDASGNGVSHSETDPTANDKLESTAKAWESRNDPTLVLDVMAIVFFEFAVRDGSGATMWDKPRETEKGGDAPMASNLEPLETRSTEGVPT</sequence>
<feature type="transmembrane region" description="Helical" evidence="2">
    <location>
        <begin position="290"/>
        <end position="312"/>
    </location>
</feature>
<gene>
    <name evidence="3" type="ORF">B0H15DRAFT_821620</name>
</gene>
<feature type="transmembrane region" description="Helical" evidence="2">
    <location>
        <begin position="318"/>
        <end position="347"/>
    </location>
</feature>
<protein>
    <submittedName>
        <fullName evidence="3">Uncharacterized protein</fullName>
    </submittedName>
</protein>
<reference evidence="3" key="1">
    <citation type="submission" date="2023-03" db="EMBL/GenBank/DDBJ databases">
        <title>Massive genome expansion in bonnet fungi (Mycena s.s.) driven by repeated elements and novel gene families across ecological guilds.</title>
        <authorList>
            <consortium name="Lawrence Berkeley National Laboratory"/>
            <person name="Harder C.B."/>
            <person name="Miyauchi S."/>
            <person name="Viragh M."/>
            <person name="Kuo A."/>
            <person name="Thoen E."/>
            <person name="Andreopoulos B."/>
            <person name="Lu D."/>
            <person name="Skrede I."/>
            <person name="Drula E."/>
            <person name="Henrissat B."/>
            <person name="Morin E."/>
            <person name="Kohler A."/>
            <person name="Barry K."/>
            <person name="LaButti K."/>
            <person name="Morin E."/>
            <person name="Salamov A."/>
            <person name="Lipzen A."/>
            <person name="Mereny Z."/>
            <person name="Hegedus B."/>
            <person name="Baldrian P."/>
            <person name="Stursova M."/>
            <person name="Weitz H."/>
            <person name="Taylor A."/>
            <person name="Grigoriev I.V."/>
            <person name="Nagy L.G."/>
            <person name="Martin F."/>
            <person name="Kauserud H."/>
        </authorList>
    </citation>
    <scope>NUCLEOTIDE SEQUENCE</scope>
    <source>
        <strain evidence="3">CBHHK173m</strain>
    </source>
</reference>
<keyword evidence="4" id="KW-1185">Reference proteome</keyword>
<dbReference type="AlphaFoldDB" id="A0AAD6XZ84"/>
<evidence type="ECO:0000313" key="4">
    <source>
        <dbReference type="Proteomes" id="UP001222325"/>
    </source>
</evidence>
<evidence type="ECO:0000256" key="1">
    <source>
        <dbReference type="SAM" id="MobiDB-lite"/>
    </source>
</evidence>
<feature type="transmembrane region" description="Helical" evidence="2">
    <location>
        <begin position="156"/>
        <end position="182"/>
    </location>
</feature>
<dbReference type="Proteomes" id="UP001222325">
    <property type="component" value="Unassembled WGS sequence"/>
</dbReference>
<evidence type="ECO:0000313" key="3">
    <source>
        <dbReference type="EMBL" id="KAJ7098633.1"/>
    </source>
</evidence>
<accession>A0AAD6XZ84</accession>
<feature type="transmembrane region" description="Helical" evidence="2">
    <location>
        <begin position="45"/>
        <end position="67"/>
    </location>
</feature>
<proteinExistence type="predicted"/>
<evidence type="ECO:0000256" key="2">
    <source>
        <dbReference type="SAM" id="Phobius"/>
    </source>
</evidence>
<feature type="region of interest" description="Disordered" evidence="1">
    <location>
        <begin position="423"/>
        <end position="456"/>
    </location>
</feature>
<keyword evidence="2" id="KW-0812">Transmembrane</keyword>
<feature type="region of interest" description="Disordered" evidence="1">
    <location>
        <begin position="86"/>
        <end position="106"/>
    </location>
</feature>
<feature type="transmembrane region" description="Helical" evidence="2">
    <location>
        <begin position="194"/>
        <end position="214"/>
    </location>
</feature>
<keyword evidence="2" id="KW-1133">Transmembrane helix</keyword>
<feature type="compositionally biased region" description="Basic and acidic residues" evidence="1">
    <location>
        <begin position="426"/>
        <end position="435"/>
    </location>
</feature>